<evidence type="ECO:0000256" key="4">
    <source>
        <dbReference type="ARBA" id="ARBA00022795"/>
    </source>
</evidence>
<proteinExistence type="inferred from homology"/>
<keyword evidence="4 6" id="KW-1005">Bacterial flagellum biogenesis</keyword>
<dbReference type="GO" id="GO:0005829">
    <property type="term" value="C:cytosol"/>
    <property type="evidence" value="ECO:0007669"/>
    <property type="project" value="UniProtKB-SubCell"/>
</dbReference>
<keyword evidence="7" id="KW-0969">Cilium</keyword>
<evidence type="ECO:0000256" key="3">
    <source>
        <dbReference type="ARBA" id="ARBA00022490"/>
    </source>
</evidence>
<dbReference type="Gene3D" id="1.20.120.340">
    <property type="entry name" value="Flagellar protein FliS"/>
    <property type="match status" value="1"/>
</dbReference>
<dbReference type="OrthoDB" id="9792010at2"/>
<keyword evidence="5" id="KW-0143">Chaperone</keyword>
<organism evidence="7 8">
    <name type="scientific">Chromobacterium alticapitis</name>
    <dbReference type="NCBI Taxonomy" id="2073169"/>
    <lineage>
        <taxon>Bacteria</taxon>
        <taxon>Pseudomonadati</taxon>
        <taxon>Pseudomonadota</taxon>
        <taxon>Betaproteobacteria</taxon>
        <taxon>Neisseriales</taxon>
        <taxon>Chromobacteriaceae</taxon>
        <taxon>Chromobacterium</taxon>
    </lineage>
</organism>
<evidence type="ECO:0000256" key="2">
    <source>
        <dbReference type="ARBA" id="ARBA00008787"/>
    </source>
</evidence>
<dbReference type="GO" id="GO:0071973">
    <property type="term" value="P:bacterial-type flagellum-dependent cell motility"/>
    <property type="evidence" value="ECO:0007669"/>
    <property type="project" value="TreeGrafter"/>
</dbReference>
<evidence type="ECO:0000256" key="5">
    <source>
        <dbReference type="ARBA" id="ARBA00023186"/>
    </source>
</evidence>
<name>A0A2S5DI04_9NEIS</name>
<keyword evidence="7" id="KW-0282">Flagellum</keyword>
<dbReference type="InterPro" id="IPR036584">
    <property type="entry name" value="FliS_sf"/>
</dbReference>
<dbReference type="PIRSF" id="PIRSF039090">
    <property type="entry name" value="Flis"/>
    <property type="match status" value="1"/>
</dbReference>
<reference evidence="8" key="1">
    <citation type="submission" date="2018-02" db="EMBL/GenBank/DDBJ databases">
        <authorList>
            <person name="O'Hara-Hanley K."/>
            <person name="Soby S."/>
        </authorList>
    </citation>
    <scope>NUCLEOTIDE SEQUENCE [LARGE SCALE GENOMIC DNA]</scope>
    <source>
        <strain evidence="8">MWU14-2602</strain>
    </source>
</reference>
<comment type="similarity">
    <text evidence="2 6">Belongs to the FliS family.</text>
</comment>
<dbReference type="Proteomes" id="UP000237082">
    <property type="component" value="Unassembled WGS sequence"/>
</dbReference>
<dbReference type="GO" id="GO:0044780">
    <property type="term" value="P:bacterial-type flagellum assembly"/>
    <property type="evidence" value="ECO:0007669"/>
    <property type="project" value="InterPro"/>
</dbReference>
<evidence type="ECO:0000256" key="1">
    <source>
        <dbReference type="ARBA" id="ARBA00004514"/>
    </source>
</evidence>
<keyword evidence="3 6" id="KW-0963">Cytoplasm</keyword>
<evidence type="ECO:0000256" key="6">
    <source>
        <dbReference type="PIRNR" id="PIRNR039090"/>
    </source>
</evidence>
<evidence type="ECO:0000313" key="7">
    <source>
        <dbReference type="EMBL" id="POZ62632.1"/>
    </source>
</evidence>
<keyword evidence="8" id="KW-1185">Reference proteome</keyword>
<dbReference type="EMBL" id="PQWB01000026">
    <property type="protein sequence ID" value="POZ62632.1"/>
    <property type="molecule type" value="Genomic_DNA"/>
</dbReference>
<dbReference type="SUPFAM" id="SSF101116">
    <property type="entry name" value="Flagellar export chaperone FliS"/>
    <property type="match status" value="1"/>
</dbReference>
<accession>A0A2S5DI04</accession>
<dbReference type="PANTHER" id="PTHR34773">
    <property type="entry name" value="FLAGELLAR SECRETION CHAPERONE FLIS"/>
    <property type="match status" value="1"/>
</dbReference>
<dbReference type="PANTHER" id="PTHR34773:SF1">
    <property type="entry name" value="FLAGELLAR SECRETION CHAPERONE FLIS"/>
    <property type="match status" value="1"/>
</dbReference>
<dbReference type="InterPro" id="IPR003713">
    <property type="entry name" value="FliS"/>
</dbReference>
<protein>
    <recommendedName>
        <fullName evidence="6">Flagellar secretion chaperone FliS</fullName>
    </recommendedName>
</protein>
<evidence type="ECO:0000313" key="8">
    <source>
        <dbReference type="Proteomes" id="UP000237082"/>
    </source>
</evidence>
<gene>
    <name evidence="7" type="primary">fliS</name>
    <name evidence="7" type="ORF">C2I19_07220</name>
</gene>
<sequence length="146" mass="15549">MLNSRMLKQFNQAYANDALKAAVYGASPIGIVVMLYEGVIKAVISASIAIDAGRFDEKARMISKAVDILEGLRIALDLGQGSEAAVNLNDLYIYMKMRLAQASLKNDKEILSEVKGLMETILPAWQQVDRDLAAAQAGASAGSSGG</sequence>
<dbReference type="NCBIfam" id="TIGR00208">
    <property type="entry name" value="fliS"/>
    <property type="match status" value="1"/>
</dbReference>
<dbReference type="CDD" id="cd16098">
    <property type="entry name" value="FliS"/>
    <property type="match status" value="1"/>
</dbReference>
<keyword evidence="7" id="KW-0966">Cell projection</keyword>
<dbReference type="Pfam" id="PF02561">
    <property type="entry name" value="FliS"/>
    <property type="match status" value="1"/>
</dbReference>
<comment type="caution">
    <text evidence="7">The sequence shown here is derived from an EMBL/GenBank/DDBJ whole genome shotgun (WGS) entry which is preliminary data.</text>
</comment>
<comment type="subcellular location">
    <subcellularLocation>
        <location evidence="1 6">Cytoplasm</location>
        <location evidence="1 6">Cytosol</location>
    </subcellularLocation>
</comment>
<dbReference type="AlphaFoldDB" id="A0A2S5DI04"/>